<dbReference type="eggNOG" id="KOG4795">
    <property type="taxonomic scope" value="Eukaryota"/>
</dbReference>
<feature type="compositionally biased region" description="Low complexity" evidence="8">
    <location>
        <begin position="280"/>
        <end position="316"/>
    </location>
</feature>
<dbReference type="GO" id="GO:0003711">
    <property type="term" value="F:transcription elongation factor activity"/>
    <property type="evidence" value="ECO:0000318"/>
    <property type="project" value="GO_Central"/>
</dbReference>
<evidence type="ECO:0000313" key="11">
    <source>
        <dbReference type="EnsemblPlants" id="Pp3c21_20610V3.1"/>
    </source>
</evidence>
<dbReference type="Proteomes" id="UP000006727">
    <property type="component" value="Chromosome 21"/>
</dbReference>
<evidence type="ECO:0000256" key="3">
    <source>
        <dbReference type="ARBA" id="ARBA00022553"/>
    </source>
</evidence>
<feature type="compositionally biased region" description="Acidic residues" evidence="8">
    <location>
        <begin position="242"/>
        <end position="257"/>
    </location>
</feature>
<dbReference type="PANTHER" id="PTHR15970:SF2">
    <property type="entry name" value="ELL-ASSOCIATED FACTOR EAF"/>
    <property type="match status" value="1"/>
</dbReference>
<keyword evidence="6" id="KW-0804">Transcription</keyword>
<evidence type="ECO:0000256" key="1">
    <source>
        <dbReference type="ARBA" id="ARBA00004123"/>
    </source>
</evidence>
<keyword evidence="12" id="KW-1185">Reference proteome</keyword>
<evidence type="ECO:0000256" key="7">
    <source>
        <dbReference type="ARBA" id="ARBA00023242"/>
    </source>
</evidence>
<reference evidence="11" key="3">
    <citation type="submission" date="2020-12" db="UniProtKB">
        <authorList>
            <consortium name="EnsemblPlants"/>
        </authorList>
    </citation>
    <scope>IDENTIFICATION</scope>
</reference>
<feature type="region of interest" description="Disordered" evidence="8">
    <location>
        <begin position="157"/>
        <end position="330"/>
    </location>
</feature>
<keyword evidence="7" id="KW-0539">Nucleus</keyword>
<evidence type="ECO:0000256" key="6">
    <source>
        <dbReference type="ARBA" id="ARBA00023163"/>
    </source>
</evidence>
<organism evidence="10">
    <name type="scientific">Physcomitrium patens</name>
    <name type="common">Spreading-leaved earth moss</name>
    <name type="synonym">Physcomitrella patens</name>
    <dbReference type="NCBI Taxonomy" id="3218"/>
    <lineage>
        <taxon>Eukaryota</taxon>
        <taxon>Viridiplantae</taxon>
        <taxon>Streptophyta</taxon>
        <taxon>Embryophyta</taxon>
        <taxon>Bryophyta</taxon>
        <taxon>Bryophytina</taxon>
        <taxon>Bryopsida</taxon>
        <taxon>Funariidae</taxon>
        <taxon>Funariales</taxon>
        <taxon>Funariaceae</taxon>
        <taxon>Physcomitrium</taxon>
    </lineage>
</organism>
<dbReference type="PANTHER" id="PTHR15970">
    <property type="entry name" value="ELL-ASSOCIATED FACTOR EAF"/>
    <property type="match status" value="1"/>
</dbReference>
<proteinExistence type="inferred from homology"/>
<evidence type="ECO:0000256" key="5">
    <source>
        <dbReference type="ARBA" id="ARBA00023159"/>
    </source>
</evidence>
<evidence type="ECO:0000259" key="9">
    <source>
        <dbReference type="Pfam" id="PF09816"/>
    </source>
</evidence>
<dbReference type="PaxDb" id="3218-PP1S228_30V6.1"/>
<accession>A9TGY8</accession>
<dbReference type="EnsemblPlants" id="Pp3c21_20610V3.1">
    <property type="protein sequence ID" value="Pp3c21_20610V3.1"/>
    <property type="gene ID" value="Pp3c21_20610"/>
</dbReference>
<evidence type="ECO:0000256" key="4">
    <source>
        <dbReference type="ARBA" id="ARBA00023015"/>
    </source>
</evidence>
<protein>
    <recommendedName>
        <fullName evidence="9">Transcription elongation factor Eaf N-terminal domain-containing protein</fullName>
    </recommendedName>
</protein>
<evidence type="ECO:0000313" key="10">
    <source>
        <dbReference type="EMBL" id="PNR32314.1"/>
    </source>
</evidence>
<evidence type="ECO:0000256" key="2">
    <source>
        <dbReference type="ARBA" id="ARBA00007798"/>
    </source>
</evidence>
<dbReference type="OMA" id="CTTAMAP"/>
<dbReference type="Pfam" id="PF09816">
    <property type="entry name" value="EAF"/>
    <property type="match status" value="1"/>
</dbReference>
<dbReference type="STRING" id="3218.A9TGY8"/>
<feature type="compositionally biased region" description="Acidic residues" evidence="8">
    <location>
        <begin position="317"/>
        <end position="330"/>
    </location>
</feature>
<dbReference type="HOGENOM" id="CLU_047630_0_0_1"/>
<dbReference type="GeneID" id="112273927"/>
<keyword evidence="5" id="KW-0010">Activator</keyword>
<dbReference type="EnsemblPlants" id="Pp3c21_20610V3.2">
    <property type="protein sequence ID" value="Pp3c21_20610V3.2"/>
    <property type="gene ID" value="Pp3c21_20610"/>
</dbReference>
<dbReference type="Gramene" id="Pp3c21_20610V3.2">
    <property type="protein sequence ID" value="Pp3c21_20610V3.2"/>
    <property type="gene ID" value="Pp3c21_20610"/>
</dbReference>
<dbReference type="EMBL" id="ABEU02000021">
    <property type="protein sequence ID" value="PNR32314.1"/>
    <property type="molecule type" value="Genomic_DNA"/>
</dbReference>
<dbReference type="InterPro" id="IPR019194">
    <property type="entry name" value="Tscrpt_elong_fac_Eaf_N"/>
</dbReference>
<evidence type="ECO:0000256" key="8">
    <source>
        <dbReference type="SAM" id="MobiDB-lite"/>
    </source>
</evidence>
<comment type="similarity">
    <text evidence="2">Belongs to the EAF family.</text>
</comment>
<comment type="subcellular location">
    <subcellularLocation>
        <location evidence="1">Nucleus</location>
    </subcellularLocation>
</comment>
<gene>
    <name evidence="11" type="primary">LOC112273927</name>
    <name evidence="10" type="ORF">PHYPA_026440</name>
</gene>
<dbReference type="InterPro" id="IPR027093">
    <property type="entry name" value="EAF_fam"/>
</dbReference>
<dbReference type="KEGG" id="ppp:112273927"/>
<dbReference type="GO" id="GO:0006368">
    <property type="term" value="P:transcription elongation by RNA polymerase II"/>
    <property type="evidence" value="ECO:0000318"/>
    <property type="project" value="GO_Central"/>
</dbReference>
<feature type="compositionally biased region" description="Basic and acidic residues" evidence="8">
    <location>
        <begin position="210"/>
        <end position="233"/>
    </location>
</feature>
<dbReference type="GO" id="GO:0008023">
    <property type="term" value="C:transcription elongation factor complex"/>
    <property type="evidence" value="ECO:0000318"/>
    <property type="project" value="GO_Central"/>
</dbReference>
<sequence length="330" mass="35040">MARTVEPDTAPPADTYFPLILGPTILESTSTRFYSLRYEFKPASIDTGSPGTLHKGVENKVTVEFSNNQAGKPKVAFQGNIEDCKDMDAVIFFDGQNFRLERLHRAVKSLRHLRQGETAAALAGCGGSGAVSPIHSNGGYNNAEKNAFKAHHVTETITDEPDPAPKPEVALASAQKKPAKKKGSSSRAFNKRNSAVDVKEASPEIDIDELEIHEPEPEPELEREPELEPEPKKTKQAAAPVEEVDVVGDEYEEIVEVIEEHSDYEIFSEDEEGDGGGKSGSDPAATQAAAAGGKKSSSESGSSSSDSGSGSSSSESGSDDDESASSGDDI</sequence>
<keyword evidence="3" id="KW-0597">Phosphoprotein</keyword>
<dbReference type="RefSeq" id="XP_024358754.1">
    <property type="nucleotide sequence ID" value="XM_024502986.2"/>
</dbReference>
<reference evidence="10 12" key="2">
    <citation type="journal article" date="2018" name="Plant J.">
        <title>The Physcomitrella patens chromosome-scale assembly reveals moss genome structure and evolution.</title>
        <authorList>
            <person name="Lang D."/>
            <person name="Ullrich K.K."/>
            <person name="Murat F."/>
            <person name="Fuchs J."/>
            <person name="Jenkins J."/>
            <person name="Haas F.B."/>
            <person name="Piednoel M."/>
            <person name="Gundlach H."/>
            <person name="Van Bel M."/>
            <person name="Meyberg R."/>
            <person name="Vives C."/>
            <person name="Morata J."/>
            <person name="Symeonidi A."/>
            <person name="Hiss M."/>
            <person name="Muchero W."/>
            <person name="Kamisugi Y."/>
            <person name="Saleh O."/>
            <person name="Blanc G."/>
            <person name="Decker E.L."/>
            <person name="van Gessel N."/>
            <person name="Grimwood J."/>
            <person name="Hayes R.D."/>
            <person name="Graham S.W."/>
            <person name="Gunter L.E."/>
            <person name="McDaniel S.F."/>
            <person name="Hoernstein S.N.W."/>
            <person name="Larsson A."/>
            <person name="Li F.W."/>
            <person name="Perroud P.F."/>
            <person name="Phillips J."/>
            <person name="Ranjan P."/>
            <person name="Rokshar D.S."/>
            <person name="Rothfels C.J."/>
            <person name="Schneider L."/>
            <person name="Shu S."/>
            <person name="Stevenson D.W."/>
            <person name="Thummler F."/>
            <person name="Tillich M."/>
            <person name="Villarreal Aguilar J.C."/>
            <person name="Widiez T."/>
            <person name="Wong G.K."/>
            <person name="Wymore A."/>
            <person name="Zhang Y."/>
            <person name="Zimmer A.D."/>
            <person name="Quatrano R.S."/>
            <person name="Mayer K.F.X."/>
            <person name="Goodstein D."/>
            <person name="Casacuberta J.M."/>
            <person name="Vandepoele K."/>
            <person name="Reski R."/>
            <person name="Cuming A.C."/>
            <person name="Tuskan G.A."/>
            <person name="Maumus F."/>
            <person name="Salse J."/>
            <person name="Schmutz J."/>
            <person name="Rensing S.A."/>
        </authorList>
    </citation>
    <scope>NUCLEOTIDE SEQUENCE [LARGE SCALE GENOMIC DNA]</scope>
    <source>
        <strain evidence="11 12">cv. Gransden 2004</strain>
    </source>
</reference>
<keyword evidence="4" id="KW-0805">Transcription regulation</keyword>
<dbReference type="AlphaFoldDB" id="A9TGY8"/>
<name>A9TGY8_PHYPA</name>
<dbReference type="GO" id="GO:0032783">
    <property type="term" value="C:super elongation complex"/>
    <property type="evidence" value="ECO:0007669"/>
    <property type="project" value="InterPro"/>
</dbReference>
<dbReference type="OrthoDB" id="125903at2759"/>
<evidence type="ECO:0000313" key="12">
    <source>
        <dbReference type="Proteomes" id="UP000006727"/>
    </source>
</evidence>
<dbReference type="Gramene" id="Pp3c21_20610V3.1">
    <property type="protein sequence ID" value="Pp3c21_20610V3.1"/>
    <property type="gene ID" value="Pp3c21_20610"/>
</dbReference>
<reference evidence="10 12" key="1">
    <citation type="journal article" date="2008" name="Science">
        <title>The Physcomitrella genome reveals evolutionary insights into the conquest of land by plants.</title>
        <authorList>
            <person name="Rensing S."/>
            <person name="Lang D."/>
            <person name="Zimmer A."/>
            <person name="Terry A."/>
            <person name="Salamov A."/>
            <person name="Shapiro H."/>
            <person name="Nishiyama T."/>
            <person name="Perroud P.-F."/>
            <person name="Lindquist E."/>
            <person name="Kamisugi Y."/>
            <person name="Tanahashi T."/>
            <person name="Sakakibara K."/>
            <person name="Fujita T."/>
            <person name="Oishi K."/>
            <person name="Shin-I T."/>
            <person name="Kuroki Y."/>
            <person name="Toyoda A."/>
            <person name="Suzuki Y."/>
            <person name="Hashimoto A."/>
            <person name="Yamaguchi K."/>
            <person name="Sugano A."/>
            <person name="Kohara Y."/>
            <person name="Fujiyama A."/>
            <person name="Anterola A."/>
            <person name="Aoki S."/>
            <person name="Ashton N."/>
            <person name="Barbazuk W.B."/>
            <person name="Barker E."/>
            <person name="Bennetzen J."/>
            <person name="Bezanilla M."/>
            <person name="Blankenship R."/>
            <person name="Cho S.H."/>
            <person name="Dutcher S."/>
            <person name="Estelle M."/>
            <person name="Fawcett J.A."/>
            <person name="Gundlach H."/>
            <person name="Hanada K."/>
            <person name="Heyl A."/>
            <person name="Hicks K.A."/>
            <person name="Hugh J."/>
            <person name="Lohr M."/>
            <person name="Mayer K."/>
            <person name="Melkozernov A."/>
            <person name="Murata T."/>
            <person name="Nelson D."/>
            <person name="Pils B."/>
            <person name="Prigge M."/>
            <person name="Reiss B."/>
            <person name="Renner T."/>
            <person name="Rombauts S."/>
            <person name="Rushton P."/>
            <person name="Sanderfoot A."/>
            <person name="Schween G."/>
            <person name="Shiu S.-H."/>
            <person name="Stueber K."/>
            <person name="Theodoulou F.L."/>
            <person name="Tu H."/>
            <person name="Van de Peer Y."/>
            <person name="Verrier P.J."/>
            <person name="Waters E."/>
            <person name="Wood A."/>
            <person name="Yang L."/>
            <person name="Cove D."/>
            <person name="Cuming A."/>
            <person name="Hasebe M."/>
            <person name="Lucas S."/>
            <person name="Mishler D.B."/>
            <person name="Reski R."/>
            <person name="Grigoriev I."/>
            <person name="Quatrano R.S."/>
            <person name="Boore J.L."/>
        </authorList>
    </citation>
    <scope>NUCLEOTIDE SEQUENCE [LARGE SCALE GENOMIC DNA]</scope>
    <source>
        <strain evidence="11 12">cv. Gransden 2004</strain>
    </source>
</reference>
<feature type="domain" description="Transcription elongation factor Eaf N-terminal" evidence="9">
    <location>
        <begin position="17"/>
        <end position="112"/>
    </location>
</feature>